<evidence type="ECO:0000256" key="1">
    <source>
        <dbReference type="ARBA" id="ARBA00007074"/>
    </source>
</evidence>
<dbReference type="InterPro" id="IPR038263">
    <property type="entry name" value="Lytic_exo_TRD_sf"/>
</dbReference>
<dbReference type="Pfam" id="PF05382">
    <property type="entry name" value="Amidase_5"/>
    <property type="match status" value="1"/>
</dbReference>
<gene>
    <name evidence="6" type="ORF">SAMN02745116_01790</name>
</gene>
<keyword evidence="4" id="KW-0788">Thiol protease</keyword>
<name>A0A1T4PFH0_9ENTE</name>
<dbReference type="Proteomes" id="UP000190328">
    <property type="component" value="Unassembled WGS sequence"/>
</dbReference>
<dbReference type="GO" id="GO:0008234">
    <property type="term" value="F:cysteine-type peptidase activity"/>
    <property type="evidence" value="ECO:0007669"/>
    <property type="project" value="UniProtKB-KW"/>
</dbReference>
<evidence type="ECO:0000256" key="2">
    <source>
        <dbReference type="ARBA" id="ARBA00022670"/>
    </source>
</evidence>
<dbReference type="GO" id="GO:0006508">
    <property type="term" value="P:proteolysis"/>
    <property type="evidence" value="ECO:0007669"/>
    <property type="project" value="UniProtKB-KW"/>
</dbReference>
<dbReference type="PROSITE" id="PS51935">
    <property type="entry name" value="NLPC_P60"/>
    <property type="match status" value="1"/>
</dbReference>
<dbReference type="InterPro" id="IPR031898">
    <property type="entry name" value="ZoocinA_TRD"/>
</dbReference>
<evidence type="ECO:0000256" key="3">
    <source>
        <dbReference type="ARBA" id="ARBA00022801"/>
    </source>
</evidence>
<dbReference type="Gene3D" id="3.90.1720.10">
    <property type="entry name" value="endopeptidase domain like (from Nostoc punctiforme)"/>
    <property type="match status" value="1"/>
</dbReference>
<dbReference type="InterPro" id="IPR000064">
    <property type="entry name" value="NLP_P60_dom"/>
</dbReference>
<dbReference type="Pfam" id="PF16775">
    <property type="entry name" value="ZoocinA_TRD"/>
    <property type="match status" value="1"/>
</dbReference>
<dbReference type="SUPFAM" id="SSF54001">
    <property type="entry name" value="Cysteine proteinases"/>
    <property type="match status" value="1"/>
</dbReference>
<dbReference type="OrthoDB" id="2139777at2"/>
<evidence type="ECO:0000259" key="5">
    <source>
        <dbReference type="PROSITE" id="PS51935"/>
    </source>
</evidence>
<dbReference type="InterPro" id="IPR038765">
    <property type="entry name" value="Papain-like_cys_pep_sf"/>
</dbReference>
<dbReference type="AlphaFoldDB" id="A0A1T4PFH0"/>
<keyword evidence="7" id="KW-1185">Reference proteome</keyword>
<dbReference type="InterPro" id="IPR008044">
    <property type="entry name" value="Phage_lysin"/>
</dbReference>
<accession>A0A1T4PFH0</accession>
<sequence>MTVDTEKVIQLMEQRIGKVTYSMGGARDILSNTCDCSGAVCSAIVRCGGEKGKGYIQWTGNMPEFLSLNGYELVYAGTPNSKPFECKRGDVFIWSPNGADGNLQVASLQDARASAGSAGHTGIFVDETKIIHCNYGYNGISINDYNTILQVNQPYYDGGIAELIFRKTGNATEQTPPITIVKPQVPTQQTNGNAGKQSGLKVYRVDDMMFYGGIWQAITYDLAPKNARDTISFEQNGIPFDCINEVDRTGVYTSDNTIEGVGKYFVFDTSMISDTGQGGVDSFGEYYWRSFHTKNNGNIWLSAYTLNDLLYGKR</sequence>
<dbReference type="RefSeq" id="WP_078807721.1">
    <property type="nucleotide sequence ID" value="NZ_FUXI01000020.1"/>
</dbReference>
<dbReference type="Gene3D" id="2.40.50.670">
    <property type="match status" value="1"/>
</dbReference>
<evidence type="ECO:0000313" key="6">
    <source>
        <dbReference type="EMBL" id="SJZ90077.1"/>
    </source>
</evidence>
<protein>
    <submittedName>
        <fullName evidence="6">Target recognition domain of lytic exoenzyme</fullName>
    </submittedName>
</protein>
<keyword evidence="3" id="KW-0378">Hydrolase</keyword>
<comment type="similarity">
    <text evidence="1">Belongs to the peptidase C40 family.</text>
</comment>
<dbReference type="EMBL" id="FUXI01000020">
    <property type="protein sequence ID" value="SJZ90077.1"/>
    <property type="molecule type" value="Genomic_DNA"/>
</dbReference>
<dbReference type="STRING" id="263852.SAMN02745116_01790"/>
<feature type="domain" description="NlpC/P60" evidence="5">
    <location>
        <begin position="2"/>
        <end position="168"/>
    </location>
</feature>
<keyword evidence="2" id="KW-0645">Protease</keyword>
<evidence type="ECO:0000256" key="4">
    <source>
        <dbReference type="ARBA" id="ARBA00022807"/>
    </source>
</evidence>
<organism evidence="6 7">
    <name type="scientific">Pilibacter termitis</name>
    <dbReference type="NCBI Taxonomy" id="263852"/>
    <lineage>
        <taxon>Bacteria</taxon>
        <taxon>Bacillati</taxon>
        <taxon>Bacillota</taxon>
        <taxon>Bacilli</taxon>
        <taxon>Lactobacillales</taxon>
        <taxon>Enterococcaceae</taxon>
        <taxon>Pilibacter</taxon>
    </lineage>
</organism>
<reference evidence="6 7" key="1">
    <citation type="submission" date="2017-02" db="EMBL/GenBank/DDBJ databases">
        <authorList>
            <person name="Peterson S.W."/>
        </authorList>
    </citation>
    <scope>NUCLEOTIDE SEQUENCE [LARGE SCALE GENOMIC DNA]</scope>
    <source>
        <strain evidence="6 7">ATCC BAA-1030</strain>
    </source>
</reference>
<proteinExistence type="inferred from homology"/>
<evidence type="ECO:0000313" key="7">
    <source>
        <dbReference type="Proteomes" id="UP000190328"/>
    </source>
</evidence>